<evidence type="ECO:0000313" key="3">
    <source>
        <dbReference type="Proteomes" id="UP001434737"/>
    </source>
</evidence>
<reference evidence="2 3" key="1">
    <citation type="submission" date="2024-02" db="EMBL/GenBank/DDBJ databases">
        <title>Genome and pathogenicity analysis of Helicobacter mastomyrinus isolated from mice.</title>
        <authorList>
            <person name="Zhu L."/>
        </authorList>
    </citation>
    <scope>NUCLEOTIDE SEQUENCE [LARGE SCALE GENOMIC DNA]</scope>
    <source>
        <strain evidence="2 3">Hm-17</strain>
    </source>
</reference>
<accession>A0ABZ3F2F9</accession>
<feature type="signal peptide" evidence="1">
    <location>
        <begin position="1"/>
        <end position="19"/>
    </location>
</feature>
<dbReference type="Proteomes" id="UP001434737">
    <property type="component" value="Chromosome"/>
</dbReference>
<evidence type="ECO:0000313" key="2">
    <source>
        <dbReference type="EMBL" id="XAM17323.1"/>
    </source>
</evidence>
<sequence>MKIFIALMFVFVGFGAATTALTPSKVCFTSYSDSNVKQRYASAFKHSFNQCDISTRR</sequence>
<evidence type="ECO:0000256" key="1">
    <source>
        <dbReference type="SAM" id="SignalP"/>
    </source>
</evidence>
<name>A0ABZ3F2F9_9HELI</name>
<keyword evidence="1" id="KW-0732">Signal</keyword>
<dbReference type="RefSeq" id="WP_300447671.1">
    <property type="nucleotide sequence ID" value="NZ_CP145316.1"/>
</dbReference>
<protein>
    <submittedName>
        <fullName evidence="2">Uncharacterized protein</fullName>
    </submittedName>
</protein>
<organism evidence="2 3">
    <name type="scientific">Helicobacter mastomyrinus</name>
    <dbReference type="NCBI Taxonomy" id="287948"/>
    <lineage>
        <taxon>Bacteria</taxon>
        <taxon>Pseudomonadati</taxon>
        <taxon>Campylobacterota</taxon>
        <taxon>Epsilonproteobacteria</taxon>
        <taxon>Campylobacterales</taxon>
        <taxon>Helicobacteraceae</taxon>
        <taxon>Helicobacter</taxon>
    </lineage>
</organism>
<proteinExistence type="predicted"/>
<keyword evidence="3" id="KW-1185">Reference proteome</keyword>
<gene>
    <name evidence="2" type="ORF">V3I05_06440</name>
</gene>
<feature type="chain" id="PRO_5047393190" evidence="1">
    <location>
        <begin position="20"/>
        <end position="57"/>
    </location>
</feature>
<dbReference type="EMBL" id="CP145316">
    <property type="protein sequence ID" value="XAM17323.1"/>
    <property type="molecule type" value="Genomic_DNA"/>
</dbReference>